<name>A0ABV6MIX8_9PSEU</name>
<accession>A0ABV6MIX8</accession>
<protein>
    <recommendedName>
        <fullName evidence="4">Integral membrane protein</fullName>
    </recommendedName>
</protein>
<gene>
    <name evidence="2" type="ORF">ACFFH7_01930</name>
</gene>
<dbReference type="RefSeq" id="WP_379793737.1">
    <property type="nucleotide sequence ID" value="NZ_JBHLUD010000001.1"/>
</dbReference>
<feature type="transmembrane region" description="Helical" evidence="1">
    <location>
        <begin position="338"/>
        <end position="356"/>
    </location>
</feature>
<proteinExistence type="predicted"/>
<feature type="transmembrane region" description="Helical" evidence="1">
    <location>
        <begin position="182"/>
        <end position="201"/>
    </location>
</feature>
<feature type="transmembrane region" description="Helical" evidence="1">
    <location>
        <begin position="29"/>
        <end position="53"/>
    </location>
</feature>
<evidence type="ECO:0000313" key="3">
    <source>
        <dbReference type="Proteomes" id="UP001589810"/>
    </source>
</evidence>
<sequence>MVDRERHPVEQWFRRRGLPSVVRGRPTHVLVRSVPALAFLIVLGFVVDALALIDGTSDEDFERLIQNDAYLLGYDALLIGWVVFPTVGAWLANRWLRRHTTGEPDRAATVTAIVVIAFYALAFPVLEKLMGTTDDIVLQIVVNVLQVLGALAVTVVGGGSVLAWAVRAAVRQLGTLGTMASRALPLLLLFTVFGFFTAELWQATAVLTRQQMWLVAGLFAVAALLFLGAMLSDEVRTLAGAALPAVDPGKLRGSPLESFLDEPVAAGPVRLRPVERVNMVLVLVLAEAFQAAVFGVVMFVFFVVFGVLAVRPEVMKAWSNQNPTVGNLFGVQVPVPNQLLHVSIFLAAFSALYFVASTVTDERYRRSFFEPLVDHLAVSLAARQVYLTRWR</sequence>
<organism evidence="2 3">
    <name type="scientific">Kutzneria chonburiensis</name>
    <dbReference type="NCBI Taxonomy" id="1483604"/>
    <lineage>
        <taxon>Bacteria</taxon>
        <taxon>Bacillati</taxon>
        <taxon>Actinomycetota</taxon>
        <taxon>Actinomycetes</taxon>
        <taxon>Pseudonocardiales</taxon>
        <taxon>Pseudonocardiaceae</taxon>
        <taxon>Kutzneria</taxon>
    </lineage>
</organism>
<dbReference type="EMBL" id="JBHLUD010000001">
    <property type="protein sequence ID" value="MFC0540218.1"/>
    <property type="molecule type" value="Genomic_DNA"/>
</dbReference>
<keyword evidence="3" id="KW-1185">Reference proteome</keyword>
<feature type="transmembrane region" description="Helical" evidence="1">
    <location>
        <begin position="146"/>
        <end position="170"/>
    </location>
</feature>
<evidence type="ECO:0000313" key="2">
    <source>
        <dbReference type="EMBL" id="MFC0540218.1"/>
    </source>
</evidence>
<feature type="transmembrane region" description="Helical" evidence="1">
    <location>
        <begin position="108"/>
        <end position="126"/>
    </location>
</feature>
<reference evidence="2 3" key="1">
    <citation type="submission" date="2024-09" db="EMBL/GenBank/DDBJ databases">
        <authorList>
            <person name="Sun Q."/>
            <person name="Mori K."/>
        </authorList>
    </citation>
    <scope>NUCLEOTIDE SEQUENCE [LARGE SCALE GENOMIC DNA]</scope>
    <source>
        <strain evidence="2 3">TBRC 1432</strain>
    </source>
</reference>
<keyword evidence="1" id="KW-1133">Transmembrane helix</keyword>
<feature type="transmembrane region" description="Helical" evidence="1">
    <location>
        <begin position="280"/>
        <end position="310"/>
    </location>
</feature>
<feature type="transmembrane region" description="Helical" evidence="1">
    <location>
        <begin position="73"/>
        <end position="96"/>
    </location>
</feature>
<dbReference type="Proteomes" id="UP001589810">
    <property type="component" value="Unassembled WGS sequence"/>
</dbReference>
<comment type="caution">
    <text evidence="2">The sequence shown here is derived from an EMBL/GenBank/DDBJ whole genome shotgun (WGS) entry which is preliminary data.</text>
</comment>
<keyword evidence="1" id="KW-0472">Membrane</keyword>
<evidence type="ECO:0008006" key="4">
    <source>
        <dbReference type="Google" id="ProtNLM"/>
    </source>
</evidence>
<keyword evidence="1" id="KW-0812">Transmembrane</keyword>
<feature type="transmembrane region" description="Helical" evidence="1">
    <location>
        <begin position="213"/>
        <end position="231"/>
    </location>
</feature>
<evidence type="ECO:0000256" key="1">
    <source>
        <dbReference type="SAM" id="Phobius"/>
    </source>
</evidence>